<comment type="caution">
    <text evidence="3">The sequence shown here is derived from an EMBL/GenBank/DDBJ whole genome shotgun (WGS) entry which is preliminary data.</text>
</comment>
<dbReference type="EMBL" id="JACIHM010000003">
    <property type="protein sequence ID" value="MBB4446821.1"/>
    <property type="molecule type" value="Genomic_DNA"/>
</dbReference>
<dbReference type="Proteomes" id="UP000524535">
    <property type="component" value="Unassembled WGS sequence"/>
</dbReference>
<dbReference type="Proteomes" id="UP000520770">
    <property type="component" value="Unassembled WGS sequence"/>
</dbReference>
<evidence type="ECO:0000313" key="2">
    <source>
        <dbReference type="EMBL" id="MBB4349588.1"/>
    </source>
</evidence>
<dbReference type="AlphaFoldDB" id="A0A7W6TH17"/>
<evidence type="ECO:0000313" key="3">
    <source>
        <dbReference type="EMBL" id="MBB4412190.1"/>
    </source>
</evidence>
<dbReference type="Proteomes" id="UP000576087">
    <property type="component" value="Unassembled WGS sequence"/>
</dbReference>
<evidence type="ECO:0000313" key="4">
    <source>
        <dbReference type="EMBL" id="MBB4446821.1"/>
    </source>
</evidence>
<proteinExistence type="predicted"/>
<dbReference type="EMBL" id="JACIGY010000003">
    <property type="protein sequence ID" value="MBB4412190.1"/>
    <property type="molecule type" value="Genomic_DNA"/>
</dbReference>
<evidence type="ECO:0000313" key="5">
    <source>
        <dbReference type="Proteomes" id="UP000520770"/>
    </source>
</evidence>
<feature type="region of interest" description="Disordered" evidence="1">
    <location>
        <begin position="31"/>
        <end position="51"/>
    </location>
</feature>
<organism evidence="3 6">
    <name type="scientific">Aliirhizobium cellulosilyticum</name>
    <dbReference type="NCBI Taxonomy" id="393664"/>
    <lineage>
        <taxon>Bacteria</taxon>
        <taxon>Pseudomonadati</taxon>
        <taxon>Pseudomonadota</taxon>
        <taxon>Alphaproteobacteria</taxon>
        <taxon>Hyphomicrobiales</taxon>
        <taxon>Rhizobiaceae</taxon>
        <taxon>Aliirhizobium</taxon>
    </lineage>
</organism>
<evidence type="ECO:0000313" key="6">
    <source>
        <dbReference type="Proteomes" id="UP000524535"/>
    </source>
</evidence>
<sequence>MVGASSIKAIVKDGGIPTDAQGFRRSAFSTRTPMRREMNSKRCDMHPRGRK</sequence>
<evidence type="ECO:0000256" key="1">
    <source>
        <dbReference type="SAM" id="MobiDB-lite"/>
    </source>
</evidence>
<accession>A0A7W6TH17</accession>
<name>A0A7W6TH17_9HYPH</name>
<dbReference type="EMBL" id="JACIGW010000003">
    <property type="protein sequence ID" value="MBB4349588.1"/>
    <property type="molecule type" value="Genomic_DNA"/>
</dbReference>
<protein>
    <submittedName>
        <fullName evidence="3">Uncharacterized protein</fullName>
    </submittedName>
</protein>
<evidence type="ECO:0000313" key="7">
    <source>
        <dbReference type="Proteomes" id="UP000576087"/>
    </source>
</evidence>
<keyword evidence="6" id="KW-1185">Reference proteome</keyword>
<gene>
    <name evidence="3" type="ORF">GGE31_002703</name>
    <name evidence="2" type="ORF">GGE33_003350</name>
    <name evidence="4" type="ORF">GGE35_002643</name>
</gene>
<feature type="compositionally biased region" description="Basic and acidic residues" evidence="1">
    <location>
        <begin position="34"/>
        <end position="51"/>
    </location>
</feature>
<reference evidence="5 6" key="1">
    <citation type="submission" date="2020-08" db="EMBL/GenBank/DDBJ databases">
        <title>Genomic Encyclopedia of Type Strains, Phase IV (KMG-V): Genome sequencing to study the core and pangenomes of soil and plant-associated prokaryotes.</title>
        <authorList>
            <person name="Whitman W."/>
        </authorList>
    </citation>
    <scope>NUCLEOTIDE SEQUENCE [LARGE SCALE GENOMIC DNA]</scope>
    <source>
        <strain evidence="3 6">SEMIA 444</strain>
        <strain evidence="2 5">SEMIA 448</strain>
        <strain evidence="4 7">SEMIA 452</strain>
    </source>
</reference>